<name>A0A7W6V6G4_RHIET</name>
<dbReference type="EMBL" id="JACIID010000001">
    <property type="protein sequence ID" value="MBB4533544.1"/>
    <property type="molecule type" value="Genomic_DNA"/>
</dbReference>
<dbReference type="Proteomes" id="UP000557344">
    <property type="component" value="Unassembled WGS sequence"/>
</dbReference>
<proteinExistence type="predicted"/>
<comment type="caution">
    <text evidence="1">The sequence shown here is derived from an EMBL/GenBank/DDBJ whole genome shotgun (WGS) entry which is preliminary data.</text>
</comment>
<dbReference type="AlphaFoldDB" id="A0A7W6V6G4"/>
<dbReference type="RefSeq" id="WP_183837270.1">
    <property type="nucleotide sequence ID" value="NZ_JACIHU010000001.1"/>
</dbReference>
<evidence type="ECO:0000313" key="2">
    <source>
        <dbReference type="EMBL" id="MBB4533544.1"/>
    </source>
</evidence>
<dbReference type="Proteomes" id="UP000523431">
    <property type="component" value="Unassembled WGS sequence"/>
</dbReference>
<sequence>MRTSTFIDTTKDVFFSLIAALKRASMIYQNGGQEDEWGYAVAIQPVTDINTKMPITGHVMRKIIDGKFVHRQMTEEEREDFDCGRSW</sequence>
<dbReference type="EMBL" id="JACIHU010000001">
    <property type="protein sequence ID" value="MBB4477712.1"/>
    <property type="molecule type" value="Genomic_DNA"/>
</dbReference>
<organism evidence="1 4">
    <name type="scientific">Rhizobium etli</name>
    <dbReference type="NCBI Taxonomy" id="29449"/>
    <lineage>
        <taxon>Bacteria</taxon>
        <taxon>Pseudomonadati</taxon>
        <taxon>Pseudomonadota</taxon>
        <taxon>Alphaproteobacteria</taxon>
        <taxon>Hyphomicrobiales</taxon>
        <taxon>Rhizobiaceae</taxon>
        <taxon>Rhizobium/Agrobacterium group</taxon>
        <taxon>Rhizobium</taxon>
    </lineage>
</organism>
<evidence type="ECO:0000313" key="4">
    <source>
        <dbReference type="Proteomes" id="UP000557344"/>
    </source>
</evidence>
<reference evidence="3 4" key="1">
    <citation type="submission" date="2020-08" db="EMBL/GenBank/DDBJ databases">
        <title>Genomic Encyclopedia of Type Strains, Phase IV (KMG-V): Genome sequencing to study the core and pangenomes of soil and plant-associated prokaryotes.</title>
        <authorList>
            <person name="Whitman W."/>
        </authorList>
    </citation>
    <scope>NUCLEOTIDE SEQUENCE [LARGE SCALE GENOMIC DNA]</scope>
    <source>
        <strain evidence="1 4">SEMIA 471</strain>
        <strain evidence="2 3">SEMIA 489</strain>
    </source>
</reference>
<evidence type="ECO:0000313" key="1">
    <source>
        <dbReference type="EMBL" id="MBB4477712.1"/>
    </source>
</evidence>
<gene>
    <name evidence="1" type="ORF">GGE46_000253</name>
    <name evidence="2" type="ORF">GGE57_000253</name>
</gene>
<evidence type="ECO:0000313" key="3">
    <source>
        <dbReference type="Proteomes" id="UP000523431"/>
    </source>
</evidence>
<accession>A0A7W6V6G4</accession>
<protein>
    <submittedName>
        <fullName evidence="1">Uncharacterized protein</fullName>
    </submittedName>
</protein>